<feature type="transmembrane region" description="Helical" evidence="1">
    <location>
        <begin position="30"/>
        <end position="50"/>
    </location>
</feature>
<evidence type="ECO:0000313" key="2">
    <source>
        <dbReference type="EMBL" id="RLZ09142.1"/>
    </source>
</evidence>
<gene>
    <name evidence="2" type="ORF">EAH69_09020</name>
</gene>
<keyword evidence="1" id="KW-1133">Transmembrane helix</keyword>
<organism evidence="2 3">
    <name type="scientific">Faecalibacter macacae</name>
    <dbReference type="NCBI Taxonomy" id="1859289"/>
    <lineage>
        <taxon>Bacteria</taxon>
        <taxon>Pseudomonadati</taxon>
        <taxon>Bacteroidota</taxon>
        <taxon>Flavobacteriia</taxon>
        <taxon>Flavobacteriales</taxon>
        <taxon>Weeksellaceae</taxon>
        <taxon>Faecalibacter</taxon>
    </lineage>
</organism>
<comment type="caution">
    <text evidence="2">The sequence shown here is derived from an EMBL/GenBank/DDBJ whole genome shotgun (WGS) entry which is preliminary data.</text>
</comment>
<keyword evidence="1" id="KW-0472">Membrane</keyword>
<sequence>MKNKTPIIITFLLFSIYFLVNPIIEFKSNNIEISSKILVSIVWFLIFIRLVNKAEFKKVRVVSKLTIWIFFAINMLICFTNFGKNTSRNTYYTIKQNSNNEFNQLRETSGSIYDYRTRIIYYENYIFTLGYTKY</sequence>
<protein>
    <submittedName>
        <fullName evidence="2">Uncharacterized protein</fullName>
    </submittedName>
</protein>
<keyword evidence="1" id="KW-0812">Transmembrane</keyword>
<evidence type="ECO:0000256" key="1">
    <source>
        <dbReference type="SAM" id="Phobius"/>
    </source>
</evidence>
<reference evidence="2 3" key="1">
    <citation type="submission" date="2018-10" db="EMBL/GenBank/DDBJ databases">
        <authorList>
            <person name="Chen X."/>
        </authorList>
    </citation>
    <scope>NUCLEOTIDE SEQUENCE [LARGE SCALE GENOMIC DNA]</scope>
    <source>
        <strain evidence="2 3">YIM 102668</strain>
    </source>
</reference>
<name>A0A3L9M8M3_9FLAO</name>
<dbReference type="Proteomes" id="UP000275348">
    <property type="component" value="Unassembled WGS sequence"/>
</dbReference>
<accession>A0A3L9M8M3</accession>
<dbReference type="AlphaFoldDB" id="A0A3L9M8M3"/>
<keyword evidence="3" id="KW-1185">Reference proteome</keyword>
<feature type="transmembrane region" description="Helical" evidence="1">
    <location>
        <begin position="62"/>
        <end position="82"/>
    </location>
</feature>
<proteinExistence type="predicted"/>
<feature type="transmembrane region" description="Helical" evidence="1">
    <location>
        <begin position="7"/>
        <end position="24"/>
    </location>
</feature>
<evidence type="ECO:0000313" key="3">
    <source>
        <dbReference type="Proteomes" id="UP000275348"/>
    </source>
</evidence>
<dbReference type="EMBL" id="RDOJ01000011">
    <property type="protein sequence ID" value="RLZ09142.1"/>
    <property type="molecule type" value="Genomic_DNA"/>
</dbReference>